<dbReference type="Proteomes" id="UP000053144">
    <property type="component" value="Chromosome 7"/>
</dbReference>
<feature type="transmembrane region" description="Helical" evidence="1">
    <location>
        <begin position="32"/>
        <end position="53"/>
    </location>
</feature>
<dbReference type="AlphaFoldDB" id="A0A0L9UVX7"/>
<keyword evidence="1" id="KW-1133">Transmembrane helix</keyword>
<evidence type="ECO:0000313" key="2">
    <source>
        <dbReference type="EMBL" id="KOM46913.1"/>
    </source>
</evidence>
<sequence length="129" mass="15065">MFQSFSIQFQYSVPGLGRTHKEALFGSRPSGIWFLIIAITLYSILASSIRFHVCPRLARYIRFRDGIRFLPTLQASWAWRWRRPKVLRRWSFVGGGRPICHQGGRSTLTHDQWWRMQRAPSHAPSPAQP</sequence>
<accession>A0A0L9UVX7</accession>
<reference evidence="3" key="1">
    <citation type="journal article" date="2015" name="Proc. Natl. Acad. Sci. U.S.A.">
        <title>Genome sequencing of adzuki bean (Vigna angularis) provides insight into high starch and low fat accumulation and domestication.</title>
        <authorList>
            <person name="Yang K."/>
            <person name="Tian Z."/>
            <person name="Chen C."/>
            <person name="Luo L."/>
            <person name="Zhao B."/>
            <person name="Wang Z."/>
            <person name="Yu L."/>
            <person name="Li Y."/>
            <person name="Sun Y."/>
            <person name="Li W."/>
            <person name="Chen Y."/>
            <person name="Li Y."/>
            <person name="Zhang Y."/>
            <person name="Ai D."/>
            <person name="Zhao J."/>
            <person name="Shang C."/>
            <person name="Ma Y."/>
            <person name="Wu B."/>
            <person name="Wang M."/>
            <person name="Gao L."/>
            <person name="Sun D."/>
            <person name="Zhang P."/>
            <person name="Guo F."/>
            <person name="Wang W."/>
            <person name="Li Y."/>
            <person name="Wang J."/>
            <person name="Varshney R.K."/>
            <person name="Wang J."/>
            <person name="Ling H.Q."/>
            <person name="Wan P."/>
        </authorList>
    </citation>
    <scope>NUCLEOTIDE SEQUENCE</scope>
    <source>
        <strain evidence="3">cv. Jingnong 6</strain>
    </source>
</reference>
<evidence type="ECO:0000313" key="3">
    <source>
        <dbReference type="Proteomes" id="UP000053144"/>
    </source>
</evidence>
<evidence type="ECO:0000256" key="1">
    <source>
        <dbReference type="SAM" id="Phobius"/>
    </source>
</evidence>
<keyword evidence="1" id="KW-0812">Transmembrane</keyword>
<name>A0A0L9UVX7_PHAAN</name>
<gene>
    <name evidence="2" type="ORF">LR48_Vigan07g061700</name>
</gene>
<dbReference type="EMBL" id="CM003377">
    <property type="protein sequence ID" value="KOM46913.1"/>
    <property type="molecule type" value="Genomic_DNA"/>
</dbReference>
<organism evidence="2 3">
    <name type="scientific">Phaseolus angularis</name>
    <name type="common">Azuki bean</name>
    <name type="synonym">Vigna angularis</name>
    <dbReference type="NCBI Taxonomy" id="3914"/>
    <lineage>
        <taxon>Eukaryota</taxon>
        <taxon>Viridiplantae</taxon>
        <taxon>Streptophyta</taxon>
        <taxon>Embryophyta</taxon>
        <taxon>Tracheophyta</taxon>
        <taxon>Spermatophyta</taxon>
        <taxon>Magnoliopsida</taxon>
        <taxon>eudicotyledons</taxon>
        <taxon>Gunneridae</taxon>
        <taxon>Pentapetalae</taxon>
        <taxon>rosids</taxon>
        <taxon>fabids</taxon>
        <taxon>Fabales</taxon>
        <taxon>Fabaceae</taxon>
        <taxon>Papilionoideae</taxon>
        <taxon>50 kb inversion clade</taxon>
        <taxon>NPAAA clade</taxon>
        <taxon>indigoferoid/millettioid clade</taxon>
        <taxon>Phaseoleae</taxon>
        <taxon>Vigna</taxon>
    </lineage>
</organism>
<dbReference type="Gramene" id="KOM46913">
    <property type="protein sequence ID" value="KOM46913"/>
    <property type="gene ID" value="LR48_Vigan07g061700"/>
</dbReference>
<protein>
    <submittedName>
        <fullName evidence="2">Uncharacterized protein</fullName>
    </submittedName>
</protein>
<keyword evidence="1" id="KW-0472">Membrane</keyword>
<proteinExistence type="predicted"/>